<evidence type="ECO:0000259" key="6">
    <source>
        <dbReference type="Pfam" id="PF12698"/>
    </source>
</evidence>
<sequence length="261" mass="29965">MKYLWEAELRRFVKFIKNMPTANLPFLIFLYILFWLINFSSTLVIGNVESSKSLTAANMLGYVIWFFAMFSISSIAQNMEDERMQGTFEHLHLSSVSIKSIFLVRALIHAIESIVIIVIFILIVGLIHRVVVFTNVYSLLVLLILLPGLYGFAFLLAGLVLMMRSKEAKNWLAILIYVLLVPLLIPERILSPAVREIFSYFPMFQSVMMLRKLNIDKIPLNLMEVDFVKLVITSILFFVIGLLIFDIADKKAKKKGILGMY</sequence>
<organism evidence="7 8">
    <name type="scientific">Caldanaerobacter subterraneus</name>
    <dbReference type="NCBI Taxonomy" id="911092"/>
    <lineage>
        <taxon>Bacteria</taxon>
        <taxon>Bacillati</taxon>
        <taxon>Bacillota</taxon>
        <taxon>Clostridia</taxon>
        <taxon>Thermoanaerobacterales</taxon>
        <taxon>Thermoanaerobacteraceae</taxon>
        <taxon>Caldanaerobacter</taxon>
    </lineage>
</organism>
<dbReference type="PANTHER" id="PTHR43229:SF6">
    <property type="entry name" value="ABC-TYPE MULTIDRUG TRANSPORT SYSTEM, PERMEASE COMPONENT"/>
    <property type="match status" value="1"/>
</dbReference>
<evidence type="ECO:0000256" key="2">
    <source>
        <dbReference type="ARBA" id="ARBA00022692"/>
    </source>
</evidence>
<feature type="transmembrane region" description="Helical" evidence="5">
    <location>
        <begin position="21"/>
        <end position="39"/>
    </location>
</feature>
<evidence type="ECO:0000256" key="5">
    <source>
        <dbReference type="SAM" id="Phobius"/>
    </source>
</evidence>
<name>A0A101E4T8_9THEO</name>
<evidence type="ECO:0000256" key="1">
    <source>
        <dbReference type="ARBA" id="ARBA00004141"/>
    </source>
</evidence>
<protein>
    <submittedName>
        <fullName evidence="7">ABC-2 type transport system permease protein</fullName>
    </submittedName>
</protein>
<dbReference type="EMBL" id="SLWU01000004">
    <property type="protein sequence ID" value="TCO67988.1"/>
    <property type="molecule type" value="Genomic_DNA"/>
</dbReference>
<feature type="transmembrane region" description="Helical" evidence="5">
    <location>
        <begin position="227"/>
        <end position="245"/>
    </location>
</feature>
<feature type="transmembrane region" description="Helical" evidence="5">
    <location>
        <begin position="139"/>
        <end position="161"/>
    </location>
</feature>
<keyword evidence="4 5" id="KW-0472">Membrane</keyword>
<evidence type="ECO:0000313" key="7">
    <source>
        <dbReference type="EMBL" id="TCO67988.1"/>
    </source>
</evidence>
<dbReference type="GO" id="GO:0016020">
    <property type="term" value="C:membrane"/>
    <property type="evidence" value="ECO:0007669"/>
    <property type="project" value="UniProtKB-SubCell"/>
</dbReference>
<comment type="subcellular location">
    <subcellularLocation>
        <location evidence="1">Membrane</location>
        <topology evidence="1">Multi-pass membrane protein</topology>
    </subcellularLocation>
</comment>
<feature type="transmembrane region" description="Helical" evidence="5">
    <location>
        <begin position="59"/>
        <end position="76"/>
    </location>
</feature>
<dbReference type="Proteomes" id="UP000294886">
    <property type="component" value="Unassembled WGS sequence"/>
</dbReference>
<accession>A0A101E4T8</accession>
<dbReference type="Pfam" id="PF12698">
    <property type="entry name" value="ABC2_membrane_3"/>
    <property type="match status" value="1"/>
</dbReference>
<feature type="domain" description="ABC-2 type transporter transmembrane" evidence="6">
    <location>
        <begin position="58"/>
        <end position="243"/>
    </location>
</feature>
<dbReference type="InterPro" id="IPR013525">
    <property type="entry name" value="ABC2_TM"/>
</dbReference>
<feature type="transmembrane region" description="Helical" evidence="5">
    <location>
        <begin position="168"/>
        <end position="185"/>
    </location>
</feature>
<dbReference type="GO" id="GO:0140359">
    <property type="term" value="F:ABC-type transporter activity"/>
    <property type="evidence" value="ECO:0007669"/>
    <property type="project" value="InterPro"/>
</dbReference>
<proteinExistence type="predicted"/>
<comment type="caution">
    <text evidence="7">The sequence shown here is derived from an EMBL/GenBank/DDBJ whole genome shotgun (WGS) entry which is preliminary data.</text>
</comment>
<dbReference type="PANTHER" id="PTHR43229">
    <property type="entry name" value="NODULATION PROTEIN J"/>
    <property type="match status" value="1"/>
</dbReference>
<evidence type="ECO:0000256" key="4">
    <source>
        <dbReference type="ARBA" id="ARBA00023136"/>
    </source>
</evidence>
<feature type="transmembrane region" description="Helical" evidence="5">
    <location>
        <begin position="102"/>
        <end position="127"/>
    </location>
</feature>
<gene>
    <name evidence="7" type="ORF">EV203_10474</name>
</gene>
<reference evidence="7 8" key="1">
    <citation type="submission" date="2019-03" db="EMBL/GenBank/DDBJ databases">
        <title>Genomic Encyclopedia of Type Strains, Phase IV (KMG-IV): sequencing the most valuable type-strain genomes for metagenomic binning, comparative biology and taxonomic classification.</title>
        <authorList>
            <person name="Goeker M."/>
        </authorList>
    </citation>
    <scope>NUCLEOTIDE SEQUENCE [LARGE SCALE GENOMIC DNA]</scope>
    <source>
        <strain evidence="7 8">DSM 13054</strain>
    </source>
</reference>
<dbReference type="InterPro" id="IPR051784">
    <property type="entry name" value="Nod_factor_ABC_transporter"/>
</dbReference>
<dbReference type="RefSeq" id="WP_132039072.1">
    <property type="nucleotide sequence ID" value="NZ_SLWU01000004.1"/>
</dbReference>
<evidence type="ECO:0000313" key="8">
    <source>
        <dbReference type="Proteomes" id="UP000294886"/>
    </source>
</evidence>
<evidence type="ECO:0000256" key="3">
    <source>
        <dbReference type="ARBA" id="ARBA00022989"/>
    </source>
</evidence>
<keyword evidence="2 5" id="KW-0812">Transmembrane</keyword>
<keyword evidence="3 5" id="KW-1133">Transmembrane helix</keyword>
<dbReference type="AlphaFoldDB" id="A0A101E4T8"/>